<keyword evidence="2" id="KW-1185">Reference proteome</keyword>
<dbReference type="AlphaFoldDB" id="A0A5Q0UFD3"/>
<dbReference type="Proteomes" id="UP000377803">
    <property type="component" value="Chromosome"/>
</dbReference>
<dbReference type="GeneID" id="42364706"/>
<evidence type="ECO:0000313" key="2">
    <source>
        <dbReference type="Proteomes" id="UP000377803"/>
    </source>
</evidence>
<dbReference type="KEGG" id="ncon:LC1Nh_0323"/>
<sequence>MSTREYKPELIEYEVEDVGFKSNTVKVEFNYDGKENGFSEDLAYEFMQDFTTATEILGHKISVLSFKPGIKQEGNAVYIPHKSEEEAEEIAEEYIEQLR</sequence>
<proteinExistence type="predicted"/>
<gene>
    <name evidence="1" type="ORF">LC1Nh_0323</name>
</gene>
<evidence type="ECO:0000313" key="1">
    <source>
        <dbReference type="EMBL" id="QGA80224.1"/>
    </source>
</evidence>
<accession>A0A5Q0UFD3</accession>
<organism evidence="1 2">
    <name type="scientific">Candidatus Nanohalobium constans</name>
    <dbReference type="NCBI Taxonomy" id="2565781"/>
    <lineage>
        <taxon>Archaea</taxon>
        <taxon>Candidatus Nanohalarchaeota</taxon>
        <taxon>Candidatus Nanohalobia</taxon>
        <taxon>Candidatus Nanohalobiales</taxon>
        <taxon>Candidatus Nanohalobiaceae</taxon>
        <taxon>Candidatus Nanohalobium</taxon>
    </lineage>
</organism>
<name>A0A5Q0UFD3_9ARCH</name>
<reference evidence="2" key="1">
    <citation type="submission" date="2019-05" db="EMBL/GenBank/DDBJ databases">
        <title>Candidatus Nanohalobium constans, a novel model system to study the DPANN nano-sized archaea: genomic and physiological characterization of a nanoarchaeon co-cultured with its chitinotrophic host.</title>
        <authorList>
            <person name="La Cono V."/>
            <person name="Arcadi E."/>
            <person name="Crisafi F."/>
            <person name="Denaro R."/>
            <person name="La Spada G."/>
            <person name="Messina E."/>
            <person name="Smedile F."/>
            <person name="Toshchakov S.V."/>
            <person name="Shevchenko M.A."/>
            <person name="Golyshin P.N."/>
            <person name="Golyshina O.V."/>
            <person name="Ferrer M."/>
            <person name="Rohde M."/>
            <person name="Mushegian A."/>
            <person name="Sorokin D.Y."/>
            <person name="Giuliano L."/>
            <person name="Yakimov M.M."/>
        </authorList>
    </citation>
    <scope>NUCLEOTIDE SEQUENCE [LARGE SCALE GENOMIC DNA]</scope>
    <source>
        <strain evidence="2">LC1Nh</strain>
    </source>
</reference>
<dbReference type="RefSeq" id="WP_153549963.1">
    <property type="nucleotide sequence ID" value="NZ_CP040089.1"/>
</dbReference>
<dbReference type="EMBL" id="CP040089">
    <property type="protein sequence ID" value="QGA80224.1"/>
    <property type="molecule type" value="Genomic_DNA"/>
</dbReference>
<protein>
    <submittedName>
        <fullName evidence="1">Uncharacterized protein</fullName>
    </submittedName>
</protein>